<sequence length="146" mass="15722">MKKEILDAIIKALEKNTTGLKQEINTEEATATIDEAATAEVDALSQKDEAADLSNLLQSPLETTENTISTVKKYQTVSREEIGPGALVETDAHWLLVGVVLPLLEIKGKKVAGVAPDAPAYATLEGKKKGDQVHLGNREYLILSVQ</sequence>
<dbReference type="RefSeq" id="WP_067758912.1">
    <property type="nucleotide sequence ID" value="NZ_CP015772.1"/>
</dbReference>
<protein>
    <recommendedName>
        <fullName evidence="3">Transcription elongation factor GreA/GreB C-terminal domain-containing protein</fullName>
    </recommendedName>
</protein>
<dbReference type="AlphaFoldDB" id="A0A1A9I751"/>
<organism evidence="1 2">
    <name type="scientific">Niabella ginsenosidivorans</name>
    <dbReference type="NCBI Taxonomy" id="1176587"/>
    <lineage>
        <taxon>Bacteria</taxon>
        <taxon>Pseudomonadati</taxon>
        <taxon>Bacteroidota</taxon>
        <taxon>Chitinophagia</taxon>
        <taxon>Chitinophagales</taxon>
        <taxon>Chitinophagaceae</taxon>
        <taxon>Niabella</taxon>
    </lineage>
</organism>
<name>A0A1A9I751_9BACT</name>
<evidence type="ECO:0008006" key="3">
    <source>
        <dbReference type="Google" id="ProtNLM"/>
    </source>
</evidence>
<evidence type="ECO:0000313" key="2">
    <source>
        <dbReference type="Proteomes" id="UP000077667"/>
    </source>
</evidence>
<dbReference type="OrthoDB" id="667380at2"/>
<evidence type="ECO:0000313" key="1">
    <source>
        <dbReference type="EMBL" id="ANH82530.1"/>
    </source>
</evidence>
<dbReference type="STRING" id="1176587.A8C56_17505"/>
<dbReference type="EMBL" id="CP015772">
    <property type="protein sequence ID" value="ANH82530.1"/>
    <property type="molecule type" value="Genomic_DNA"/>
</dbReference>
<proteinExistence type="predicted"/>
<dbReference type="Proteomes" id="UP000077667">
    <property type="component" value="Chromosome"/>
</dbReference>
<accession>A0A1A9I751</accession>
<dbReference type="KEGG" id="nia:A8C56_17505"/>
<reference evidence="1 2" key="1">
    <citation type="submission" date="2016-05" db="EMBL/GenBank/DDBJ databases">
        <title>Niabella ginsenosidivorans BS26 whole genome sequencing.</title>
        <authorList>
            <person name="Im W.T."/>
            <person name="Siddiqi M.Z."/>
        </authorList>
    </citation>
    <scope>NUCLEOTIDE SEQUENCE [LARGE SCALE GENOMIC DNA]</scope>
    <source>
        <strain evidence="1 2">BS26</strain>
    </source>
</reference>
<keyword evidence="2" id="KW-1185">Reference proteome</keyword>
<gene>
    <name evidence="1" type="ORF">A8C56_17505</name>
</gene>